<accession>A0A0U9H9E1</accession>
<dbReference type="GO" id="GO:0016779">
    <property type="term" value="F:nucleotidyltransferase activity"/>
    <property type="evidence" value="ECO:0007669"/>
    <property type="project" value="UniProtKB-KW"/>
</dbReference>
<keyword evidence="1" id="KW-0808">Transferase</keyword>
<gene>
    <name evidence="1" type="ORF">OPHB3_0226</name>
</gene>
<name>A0A0U9H9E1_9BACI</name>
<organism evidence="1 2">
    <name type="scientific">Oceanobacillus picturae</name>
    <dbReference type="NCBI Taxonomy" id="171693"/>
    <lineage>
        <taxon>Bacteria</taxon>
        <taxon>Bacillati</taxon>
        <taxon>Bacillota</taxon>
        <taxon>Bacilli</taxon>
        <taxon>Bacillales</taxon>
        <taxon>Bacillaceae</taxon>
        <taxon>Oceanobacillus</taxon>
    </lineage>
</organism>
<sequence>MVNQDVDQQSELQLRVLGEIRTICKMIEINFWLRGGWAR</sequence>
<reference evidence="2" key="1">
    <citation type="submission" date="2015-07" db="EMBL/GenBank/DDBJ databases">
        <title>Draft Genome Sequence of Oceanobacillus picturae Heshi-B3 that Was Isolated from Fermented Rice Bran with Aging Salted Mackerel, Which Was Named Heshiko as Traditional Fermented Seafood in Japan.</title>
        <authorList>
            <person name="Akuzawa S."/>
            <person name="Nakagawa J."/>
            <person name="Kanekatsu T."/>
            <person name="Kanesaki Y."/>
            <person name="Suzuki T."/>
        </authorList>
    </citation>
    <scope>NUCLEOTIDE SEQUENCE [LARGE SCALE GENOMIC DNA]</scope>
    <source>
        <strain evidence="2">Heshi-B3</strain>
    </source>
</reference>
<reference evidence="1 2" key="2">
    <citation type="journal article" date="2016" name="Genome Announc.">
        <title>Draft Genome Sequence of Oceanobacillus picturae Heshi-B3, Isolated from Fermented Rice Bran in a Traditional Japanese Seafood Dish.</title>
        <authorList>
            <person name="Akuzawa S."/>
            <person name="Nagaoka J."/>
            <person name="Kanekatsu M."/>
            <person name="Kanesaki Y."/>
            <person name="Suzuki T."/>
        </authorList>
    </citation>
    <scope>NUCLEOTIDE SEQUENCE [LARGE SCALE GENOMIC DNA]</scope>
    <source>
        <strain evidence="1 2">Heshi-B3</strain>
    </source>
</reference>
<comment type="caution">
    <text evidence="1">The sequence shown here is derived from an EMBL/GenBank/DDBJ whole genome shotgun (WGS) entry which is preliminary data.</text>
</comment>
<evidence type="ECO:0000313" key="2">
    <source>
        <dbReference type="Proteomes" id="UP000052946"/>
    </source>
</evidence>
<dbReference type="Proteomes" id="UP000052946">
    <property type="component" value="Unassembled WGS sequence"/>
</dbReference>
<keyword evidence="1" id="KW-0548">Nucleotidyltransferase</keyword>
<protein>
    <submittedName>
        <fullName evidence="1">Aminoglycoside adenylyltransferase</fullName>
    </submittedName>
</protein>
<evidence type="ECO:0000313" key="1">
    <source>
        <dbReference type="EMBL" id="GAQ16310.1"/>
    </source>
</evidence>
<proteinExistence type="predicted"/>
<dbReference type="EMBL" id="BBXV01000004">
    <property type="protein sequence ID" value="GAQ16310.1"/>
    <property type="molecule type" value="Genomic_DNA"/>
</dbReference>
<dbReference type="AlphaFoldDB" id="A0A0U9H9E1"/>